<gene>
    <name evidence="1" type="ORF">JCM9152_3289</name>
</gene>
<protein>
    <recommendedName>
        <fullName evidence="3">Spo0E like sporulation regulatory protein</fullName>
    </recommendedName>
</protein>
<evidence type="ECO:0000313" key="1">
    <source>
        <dbReference type="EMBL" id="GAE31797.1"/>
    </source>
</evidence>
<dbReference type="EMBL" id="BAUU01000024">
    <property type="protein sequence ID" value="GAE31797.1"/>
    <property type="molecule type" value="Genomic_DNA"/>
</dbReference>
<dbReference type="AlphaFoldDB" id="W4QIQ2"/>
<dbReference type="Proteomes" id="UP000018895">
    <property type="component" value="Unassembled WGS sequence"/>
</dbReference>
<comment type="caution">
    <text evidence="1">The sequence shown here is derived from an EMBL/GenBank/DDBJ whole genome shotgun (WGS) entry which is preliminary data.</text>
</comment>
<dbReference type="RefSeq" id="WP_035345870.1">
    <property type="nucleotide sequence ID" value="NZ_BAUU01000024.1"/>
</dbReference>
<accession>W4QIQ2</accession>
<evidence type="ECO:0000313" key="2">
    <source>
        <dbReference type="Proteomes" id="UP000018895"/>
    </source>
</evidence>
<dbReference type="GO" id="GO:0046983">
    <property type="term" value="F:protein dimerization activity"/>
    <property type="evidence" value="ECO:0007669"/>
    <property type="project" value="InterPro"/>
</dbReference>
<evidence type="ECO:0008006" key="3">
    <source>
        <dbReference type="Google" id="ProtNLM"/>
    </source>
</evidence>
<proteinExistence type="predicted"/>
<dbReference type="SUPFAM" id="SSF140500">
    <property type="entry name" value="BAS1536-like"/>
    <property type="match status" value="1"/>
</dbReference>
<dbReference type="Gene3D" id="4.10.280.10">
    <property type="entry name" value="Helix-loop-helix DNA-binding domain"/>
    <property type="match status" value="1"/>
</dbReference>
<dbReference type="OrthoDB" id="1684520at2"/>
<organism evidence="1 2">
    <name type="scientific">Halalkalibacter hemicellulosilyticusJCM 9152</name>
    <dbReference type="NCBI Taxonomy" id="1236971"/>
    <lineage>
        <taxon>Bacteria</taxon>
        <taxon>Bacillati</taxon>
        <taxon>Bacillota</taxon>
        <taxon>Bacilli</taxon>
        <taxon>Bacillales</taxon>
        <taxon>Bacillaceae</taxon>
        <taxon>Halalkalibacter</taxon>
    </lineage>
</organism>
<sequence>MGTKTSHVRIEVEKLRAIMIRTGLTKGLDHPETLMYSQELDKYLNRLLADNRKHKKREIES</sequence>
<dbReference type="InterPro" id="IPR037208">
    <property type="entry name" value="Spo0E-like_sf"/>
</dbReference>
<keyword evidence="2" id="KW-1185">Reference proteome</keyword>
<dbReference type="GO" id="GO:0043937">
    <property type="term" value="P:regulation of sporulation"/>
    <property type="evidence" value="ECO:0007669"/>
    <property type="project" value="InterPro"/>
</dbReference>
<dbReference type="InterPro" id="IPR018540">
    <property type="entry name" value="Spo0E-like"/>
</dbReference>
<dbReference type="InterPro" id="IPR036638">
    <property type="entry name" value="HLH_DNA-bd_sf"/>
</dbReference>
<name>W4QIQ2_9BACI</name>
<dbReference type="STRING" id="1236971.JCM9152_3289"/>
<reference evidence="1" key="1">
    <citation type="journal article" date="2014" name="Genome Announc.">
        <title>Draft Genome Sequences of Three Alkaliphilic Bacillus Strains, Bacillus wakoensis JCM 9140T, Bacillus akibai JCM 9157T, and Bacillus hemicellulosilyticus JCM 9152T.</title>
        <authorList>
            <person name="Yuki M."/>
            <person name="Oshima K."/>
            <person name="Suda W."/>
            <person name="Oshida Y."/>
            <person name="Kitamura K."/>
            <person name="Iida T."/>
            <person name="Hattori M."/>
            <person name="Ohkuma M."/>
        </authorList>
    </citation>
    <scope>NUCLEOTIDE SEQUENCE [LARGE SCALE GENOMIC DNA]</scope>
    <source>
        <strain evidence="1">JCM 9152</strain>
    </source>
</reference>
<dbReference type="Pfam" id="PF09388">
    <property type="entry name" value="SpoOE-like"/>
    <property type="match status" value="1"/>
</dbReference>